<dbReference type="RefSeq" id="WP_018975895.1">
    <property type="nucleotide sequence ID" value="NZ_BMLN01000004.1"/>
</dbReference>
<sequence length="156" mass="17568">MQATTDEGRIDRQAGELPDQDIVLIDGVCHFCQGAVRFIVDRDPKGTFQFASLQSELGTELAGGTGFEESGEPNTLVLIENGRKYVRSTAALRIARRLRFPWPLLYALIIVPRPLRDTVYRYIARNRYRWFGKDDTCPIPPPGVRKRFLDTGAGQA</sequence>
<dbReference type="Pfam" id="PF04134">
    <property type="entry name" value="DCC1-like"/>
    <property type="match status" value="1"/>
</dbReference>
<dbReference type="PANTHER" id="PTHR33639:SF2">
    <property type="entry name" value="DUF393 DOMAIN-CONTAINING PROTEIN"/>
    <property type="match status" value="1"/>
</dbReference>
<evidence type="ECO:0000313" key="1">
    <source>
        <dbReference type="EMBL" id="GGN99377.1"/>
    </source>
</evidence>
<dbReference type="InterPro" id="IPR052927">
    <property type="entry name" value="DCC_oxidoreductase"/>
</dbReference>
<keyword evidence="2" id="KW-1185">Reference proteome</keyword>
<gene>
    <name evidence="1" type="primary">yuxK</name>
    <name evidence="1" type="ORF">GCM10010969_19430</name>
</gene>
<proteinExistence type="predicted"/>
<accession>A0ABQ2L449</accession>
<name>A0ABQ2L449_9BACL</name>
<protein>
    <recommendedName>
        <fullName evidence="3">Thiol-disulfide oxidoreductase DCC</fullName>
    </recommendedName>
</protein>
<evidence type="ECO:0000313" key="2">
    <source>
        <dbReference type="Proteomes" id="UP000606653"/>
    </source>
</evidence>
<comment type="caution">
    <text evidence="1">The sequence shown here is derived from an EMBL/GenBank/DDBJ whole genome shotgun (WGS) entry which is preliminary data.</text>
</comment>
<dbReference type="Proteomes" id="UP000606653">
    <property type="component" value="Unassembled WGS sequence"/>
</dbReference>
<dbReference type="EMBL" id="BMLN01000004">
    <property type="protein sequence ID" value="GGN99377.1"/>
    <property type="molecule type" value="Genomic_DNA"/>
</dbReference>
<dbReference type="PANTHER" id="PTHR33639">
    <property type="entry name" value="THIOL-DISULFIDE OXIDOREDUCTASE DCC"/>
    <property type="match status" value="1"/>
</dbReference>
<evidence type="ECO:0008006" key="3">
    <source>
        <dbReference type="Google" id="ProtNLM"/>
    </source>
</evidence>
<dbReference type="InterPro" id="IPR007263">
    <property type="entry name" value="DCC1-like"/>
</dbReference>
<organism evidence="1 2">
    <name type="scientific">Saccharibacillus kuerlensis</name>
    <dbReference type="NCBI Taxonomy" id="459527"/>
    <lineage>
        <taxon>Bacteria</taxon>
        <taxon>Bacillati</taxon>
        <taxon>Bacillota</taxon>
        <taxon>Bacilli</taxon>
        <taxon>Bacillales</taxon>
        <taxon>Paenibacillaceae</taxon>
        <taxon>Saccharibacillus</taxon>
    </lineage>
</organism>
<reference evidence="2" key="1">
    <citation type="journal article" date="2019" name="Int. J. Syst. Evol. Microbiol.">
        <title>The Global Catalogue of Microorganisms (GCM) 10K type strain sequencing project: providing services to taxonomists for standard genome sequencing and annotation.</title>
        <authorList>
            <consortium name="The Broad Institute Genomics Platform"/>
            <consortium name="The Broad Institute Genome Sequencing Center for Infectious Disease"/>
            <person name="Wu L."/>
            <person name="Ma J."/>
        </authorList>
    </citation>
    <scope>NUCLEOTIDE SEQUENCE [LARGE SCALE GENOMIC DNA]</scope>
    <source>
        <strain evidence="2">CGMCC 1.6964</strain>
    </source>
</reference>